<feature type="compositionally biased region" description="Polar residues" evidence="5">
    <location>
        <begin position="361"/>
        <end position="370"/>
    </location>
</feature>
<feature type="compositionally biased region" description="Low complexity" evidence="5">
    <location>
        <begin position="662"/>
        <end position="685"/>
    </location>
</feature>
<dbReference type="CDD" id="cd11661">
    <property type="entry name" value="SANT_MTA3_like"/>
    <property type="match status" value="1"/>
</dbReference>
<feature type="compositionally biased region" description="Polar residues" evidence="5">
    <location>
        <begin position="413"/>
        <end position="422"/>
    </location>
</feature>
<feature type="domain" description="SANT" evidence="7">
    <location>
        <begin position="119"/>
        <end position="171"/>
    </location>
</feature>
<feature type="compositionally biased region" description="Basic and acidic residues" evidence="5">
    <location>
        <begin position="378"/>
        <end position="389"/>
    </location>
</feature>
<comment type="subcellular location">
    <subcellularLocation>
        <location evidence="1">Nucleus</location>
    </subcellularLocation>
</comment>
<keyword evidence="3" id="KW-0804">Transcription</keyword>
<evidence type="ECO:0000259" key="6">
    <source>
        <dbReference type="PROSITE" id="PS51156"/>
    </source>
</evidence>
<keyword evidence="4" id="KW-0539">Nucleus</keyword>
<feature type="region of interest" description="Disordered" evidence="5">
    <location>
        <begin position="638"/>
        <end position="699"/>
    </location>
</feature>
<dbReference type="InterPro" id="IPR017884">
    <property type="entry name" value="SANT_dom"/>
</dbReference>
<keyword evidence="2" id="KW-0805">Transcription regulation</keyword>
<dbReference type="InterPro" id="IPR001005">
    <property type="entry name" value="SANT/Myb"/>
</dbReference>
<evidence type="ECO:0000256" key="5">
    <source>
        <dbReference type="SAM" id="MobiDB-lite"/>
    </source>
</evidence>
<accession>A0A1B6JYF9</accession>
<evidence type="ECO:0000313" key="8">
    <source>
        <dbReference type="EMBL" id="JAT04226.1"/>
    </source>
</evidence>
<dbReference type="PANTHER" id="PTHR13859">
    <property type="entry name" value="ATROPHIN-RELATED"/>
    <property type="match status" value="1"/>
</dbReference>
<feature type="compositionally biased region" description="Polar residues" evidence="5">
    <location>
        <begin position="194"/>
        <end position="207"/>
    </location>
</feature>
<organism evidence="8">
    <name type="scientific">Homalodisca liturata</name>
    <dbReference type="NCBI Taxonomy" id="320908"/>
    <lineage>
        <taxon>Eukaryota</taxon>
        <taxon>Metazoa</taxon>
        <taxon>Ecdysozoa</taxon>
        <taxon>Arthropoda</taxon>
        <taxon>Hexapoda</taxon>
        <taxon>Insecta</taxon>
        <taxon>Pterygota</taxon>
        <taxon>Neoptera</taxon>
        <taxon>Paraneoptera</taxon>
        <taxon>Hemiptera</taxon>
        <taxon>Auchenorrhyncha</taxon>
        <taxon>Membracoidea</taxon>
        <taxon>Cicadellidae</taxon>
        <taxon>Cicadellinae</taxon>
        <taxon>Proconiini</taxon>
        <taxon>Homalodisca</taxon>
    </lineage>
</organism>
<evidence type="ECO:0000259" key="7">
    <source>
        <dbReference type="PROSITE" id="PS51293"/>
    </source>
</evidence>
<dbReference type="InterPro" id="IPR009057">
    <property type="entry name" value="Homeodomain-like_sf"/>
</dbReference>
<dbReference type="EMBL" id="GECU01003481">
    <property type="protein sequence ID" value="JAT04226.1"/>
    <property type="molecule type" value="Transcribed_RNA"/>
</dbReference>
<dbReference type="FunFam" id="1.10.10.60:FF:000052">
    <property type="entry name" value="Arginine-glutamic acid dipeptide (RE) repeats"/>
    <property type="match status" value="1"/>
</dbReference>
<evidence type="ECO:0000256" key="1">
    <source>
        <dbReference type="ARBA" id="ARBA00004123"/>
    </source>
</evidence>
<feature type="non-terminal residue" evidence="8">
    <location>
        <position position="794"/>
    </location>
</feature>
<dbReference type="PANTHER" id="PTHR13859:SF11">
    <property type="entry name" value="GRUNGE, ISOFORM J"/>
    <property type="match status" value="1"/>
</dbReference>
<feature type="compositionally biased region" description="Low complexity" evidence="5">
    <location>
        <begin position="776"/>
        <end position="794"/>
    </location>
</feature>
<evidence type="ECO:0000256" key="2">
    <source>
        <dbReference type="ARBA" id="ARBA00023015"/>
    </source>
</evidence>
<dbReference type="GO" id="GO:0005634">
    <property type="term" value="C:nucleus"/>
    <property type="evidence" value="ECO:0007669"/>
    <property type="project" value="UniProtKB-SubCell"/>
</dbReference>
<feature type="compositionally biased region" description="Acidic residues" evidence="5">
    <location>
        <begin position="231"/>
        <end position="241"/>
    </location>
</feature>
<feature type="region of interest" description="Disordered" evidence="5">
    <location>
        <begin position="285"/>
        <end position="479"/>
    </location>
</feature>
<feature type="region of interest" description="Disordered" evidence="5">
    <location>
        <begin position="557"/>
        <end position="577"/>
    </location>
</feature>
<evidence type="ECO:0008006" key="9">
    <source>
        <dbReference type="Google" id="ProtNLM"/>
    </source>
</evidence>
<feature type="region of interest" description="Disordered" evidence="5">
    <location>
        <begin position="1"/>
        <end position="38"/>
    </location>
</feature>
<dbReference type="Gene3D" id="4.10.1240.50">
    <property type="match status" value="1"/>
</dbReference>
<feature type="region of interest" description="Disordered" evidence="5">
    <location>
        <begin position="492"/>
        <end position="540"/>
    </location>
</feature>
<evidence type="ECO:0000256" key="4">
    <source>
        <dbReference type="ARBA" id="ARBA00023242"/>
    </source>
</evidence>
<evidence type="ECO:0000256" key="3">
    <source>
        <dbReference type="ARBA" id="ARBA00023163"/>
    </source>
</evidence>
<dbReference type="InterPro" id="IPR000949">
    <property type="entry name" value="ELM2_dom"/>
</dbReference>
<proteinExistence type="predicted"/>
<feature type="region of interest" description="Disordered" evidence="5">
    <location>
        <begin position="739"/>
        <end position="794"/>
    </location>
</feature>
<feature type="compositionally biased region" description="Polar residues" evidence="5">
    <location>
        <begin position="756"/>
        <end position="767"/>
    </location>
</feature>
<dbReference type="PROSITE" id="PS51156">
    <property type="entry name" value="ELM2"/>
    <property type="match status" value="1"/>
</dbReference>
<feature type="region of interest" description="Disordered" evidence="5">
    <location>
        <begin position="170"/>
        <end position="244"/>
    </location>
</feature>
<gene>
    <name evidence="8" type="ORF">g.44001</name>
</gene>
<dbReference type="GO" id="GO:0003714">
    <property type="term" value="F:transcription corepressor activity"/>
    <property type="evidence" value="ECO:0007669"/>
    <property type="project" value="TreeGrafter"/>
</dbReference>
<dbReference type="FunFam" id="4.10.1240.50:FF:000004">
    <property type="entry name" value="arginine-glutamic acid dipeptide repeats protein-like"/>
    <property type="match status" value="1"/>
</dbReference>
<dbReference type="Gene3D" id="1.10.10.60">
    <property type="entry name" value="Homeodomain-like"/>
    <property type="match status" value="1"/>
</dbReference>
<name>A0A1B6JYF9_9HEMI</name>
<dbReference type="AlphaFoldDB" id="A0A1B6JYF9"/>
<dbReference type="SUPFAM" id="SSF46689">
    <property type="entry name" value="Homeodomain-like"/>
    <property type="match status" value="1"/>
</dbReference>
<dbReference type="SMART" id="SM00717">
    <property type="entry name" value="SANT"/>
    <property type="match status" value="1"/>
</dbReference>
<dbReference type="Pfam" id="PF01448">
    <property type="entry name" value="ELM2"/>
    <property type="match status" value="1"/>
</dbReference>
<feature type="compositionally biased region" description="Basic and acidic residues" evidence="5">
    <location>
        <begin position="495"/>
        <end position="510"/>
    </location>
</feature>
<feature type="compositionally biased region" description="Basic residues" evidence="5">
    <location>
        <begin position="176"/>
        <end position="193"/>
    </location>
</feature>
<dbReference type="PROSITE" id="PS51293">
    <property type="entry name" value="SANT"/>
    <property type="match status" value="1"/>
</dbReference>
<sequence>MVSTQGEIRIGPSHQARLPDYRSGGGAGAGAGDPELSKEREELRWLPAMALDGDLLMYLRAARSMAAFAGMCDGGSADDGCVAASRDDTTINALDVLHDSGYDPGKALQALVKCPVPKGIDKKWCEEETKRFVKGLRQFGKNFFRIRKDLLPHKDTSELVEFYYLWKKTPGANNNRPHRRRRQGSLRRIRNTRQTRGGTPHNNSPSADPSAVGGSRPSPNPKEQGEGSSGSEEENSEDDSDSRDQTINRCQHCFSTSSRELAPCGPKERTPVCADCRAHYAKAGCLPPVSRTDAPYLFRPVQTESPEGSPGRMRTRNKAKETPTKGGGGSSGGRPKRSSGTNTPDQELDKRGGGGGCKSPGASSTCSNSPGERAKKRLCVDKIKSESSSKSRKRPPTETEGDDENKRKRAESPSESVTSDSGSVADEAETTEPSNLDLAESLSEHPPSEVPADDTMPTIKEEEEPPAPSSPLSENSQLPVFKVDDCNVVFNVGVPKKEPTDTNITVKEEPESNPTPTNFSHPPPSSPSAAEEDVKIKIPDIKPKLDDNFFSLSVISDRSVEPPSSGPLPKAFDDIPMPGKLTVKREGLFEPIPSESVIVPMIPTTDNFVPKEEMNVSSPPPLQNPVVDQRTVTVTTQSQTIAVNNIKPESSEDSASSENLRPPSASDLTAPSLSPLPLTAYAPASPRQPPPESQHHDDKSGIIVPAFSVSADEKPTLNIPSVPSALSASNHHSGFTSFYHPHFHSHQGKMNPSPPSYLNSGLQSEPQNLKIKQEVIPPDSIQPSSDPLQSLKEV</sequence>
<feature type="domain" description="ELM2" evidence="6">
    <location>
        <begin position="6"/>
        <end position="115"/>
    </location>
</feature>
<reference evidence="8" key="1">
    <citation type="submission" date="2015-11" db="EMBL/GenBank/DDBJ databases">
        <title>De novo transcriptome assembly of four potential Pierce s Disease insect vectors from Arizona vineyards.</title>
        <authorList>
            <person name="Tassone E.E."/>
        </authorList>
    </citation>
    <scope>NUCLEOTIDE SEQUENCE</scope>
</reference>
<dbReference type="SMART" id="SM01189">
    <property type="entry name" value="ELM2"/>
    <property type="match status" value="1"/>
</dbReference>
<protein>
    <recommendedName>
        <fullName evidence="9">ELM2 domain-containing protein</fullName>
    </recommendedName>
</protein>